<dbReference type="CDD" id="cd02440">
    <property type="entry name" value="AdoMet_MTases"/>
    <property type="match status" value="1"/>
</dbReference>
<organism evidence="1">
    <name type="scientific">marine sediment metagenome</name>
    <dbReference type="NCBI Taxonomy" id="412755"/>
    <lineage>
        <taxon>unclassified sequences</taxon>
        <taxon>metagenomes</taxon>
        <taxon>ecological metagenomes</taxon>
    </lineage>
</organism>
<dbReference type="InterPro" id="IPR029063">
    <property type="entry name" value="SAM-dependent_MTases_sf"/>
</dbReference>
<protein>
    <recommendedName>
        <fullName evidence="2">Methyltransferase domain-containing protein</fullName>
    </recommendedName>
</protein>
<comment type="caution">
    <text evidence="1">The sequence shown here is derived from an EMBL/GenBank/DDBJ whole genome shotgun (WGS) entry which is preliminary data.</text>
</comment>
<dbReference type="Pfam" id="PF01564">
    <property type="entry name" value="Spermine_synth"/>
    <property type="match status" value="1"/>
</dbReference>
<gene>
    <name evidence="1" type="ORF">LCGC14_2262980</name>
</gene>
<evidence type="ECO:0008006" key="2">
    <source>
        <dbReference type="Google" id="ProtNLM"/>
    </source>
</evidence>
<accession>A0A0F9FU41</accession>
<dbReference type="SUPFAM" id="SSF53335">
    <property type="entry name" value="S-adenosyl-L-methionine-dependent methyltransferases"/>
    <property type="match status" value="1"/>
</dbReference>
<dbReference type="EMBL" id="LAZR01031115">
    <property type="protein sequence ID" value="KKL54682.1"/>
    <property type="molecule type" value="Genomic_DNA"/>
</dbReference>
<evidence type="ECO:0000313" key="1">
    <source>
        <dbReference type="EMBL" id="KKL54682.1"/>
    </source>
</evidence>
<name>A0A0F9FU41_9ZZZZ</name>
<dbReference type="Gene3D" id="3.40.50.150">
    <property type="entry name" value="Vaccinia Virus protein VP39"/>
    <property type="match status" value="1"/>
</dbReference>
<dbReference type="AlphaFoldDB" id="A0A0F9FU41"/>
<sequence>MATPMYFTHGTIIAKSGNVKVYELAGERYLEIGPGHTLWAINNELKEYAEQIGTKPKGDCIEIGLGLGVASNYILSHEDVKSLITVEINEDVLKVYRQLNPRISRKHKMIYGSGQDFLLQTNEKFDFIFLDFYDIIDEDTLEDIRVYVELSKRKLNNGGEVVGWYDIYTPDDLADEFFKLFKGEAL</sequence>
<reference evidence="1" key="1">
    <citation type="journal article" date="2015" name="Nature">
        <title>Complex archaea that bridge the gap between prokaryotes and eukaryotes.</title>
        <authorList>
            <person name="Spang A."/>
            <person name="Saw J.H."/>
            <person name="Jorgensen S.L."/>
            <person name="Zaremba-Niedzwiedzka K."/>
            <person name="Martijn J."/>
            <person name="Lind A.E."/>
            <person name="van Eijk R."/>
            <person name="Schleper C."/>
            <person name="Guy L."/>
            <person name="Ettema T.J."/>
        </authorList>
    </citation>
    <scope>NUCLEOTIDE SEQUENCE</scope>
</reference>
<proteinExistence type="predicted"/>